<proteinExistence type="predicted"/>
<dbReference type="EMBL" id="WNZZ01000011">
    <property type="protein sequence ID" value="MUG23953.1"/>
    <property type="molecule type" value="Genomic_DNA"/>
</dbReference>
<dbReference type="PATRIC" id="fig|44252.3.peg.2343"/>
<evidence type="ECO:0000313" key="1">
    <source>
        <dbReference type="EMBL" id="KFN09560.1"/>
    </source>
</evidence>
<dbReference type="AlphaFoldDB" id="A0A090ZH62"/>
<dbReference type="GeneID" id="77006545"/>
<dbReference type="Proteomes" id="UP000442469">
    <property type="component" value="Unassembled WGS sequence"/>
</dbReference>
<sequence length="362" mass="42437">MNLADMLSFADIGQLSRIADHYRCECSGHSKHELIQSILQTVGRRDFIDRHVSAMSMEDLRFLNSLLFDGRRQFSLEELVACAQASRFTQDAKDRESPREMIARFRQRGWLFNGTTHQTRYLFEVPEDLKRRFREALEARFKSEVASAPAEPPVYREEPDMLAADLLVFLRYVSHHDVPLNNEGVMYRRNQLQILESLHVSEALAGKGWRFGYGRRFKDYPNRFALLYDYAYHCRFIQENGSQLELTETGNSYLAEGKKEPAIQLVRFWLRLYKGPIPNLLSLVYWIERCSKQWVTVSSLYGRIESLIKPFYYDAPASIFEERILIMMLHLGMVRIGEDEQRERYVQATPFGREAVAQLHEK</sequence>
<reference evidence="1 3" key="1">
    <citation type="submission" date="2014-04" db="EMBL/GenBank/DDBJ databases">
        <authorList>
            <person name="Bishop-Lilly K.A."/>
            <person name="Broomall S.M."/>
            <person name="Chain P.S."/>
            <person name="Chertkov O."/>
            <person name="Coyne S.R."/>
            <person name="Daligault H.E."/>
            <person name="Davenport K.W."/>
            <person name="Erkkila T."/>
            <person name="Frey K.G."/>
            <person name="Gibbons H.S."/>
            <person name="Gu W."/>
            <person name="Jaissle J."/>
            <person name="Johnson S.L."/>
            <person name="Koroleva G.I."/>
            <person name="Ladner J.T."/>
            <person name="Lo C.-C."/>
            <person name="Minogue T.D."/>
            <person name="Munk C."/>
            <person name="Palacios G.F."/>
            <person name="Redden C.L."/>
            <person name="Rosenzweig C.N."/>
            <person name="Scholz M.B."/>
            <person name="Teshima H."/>
            <person name="Xu Y."/>
        </authorList>
    </citation>
    <scope>NUCLEOTIDE SEQUENCE [LARGE SCALE GENOMIC DNA]</scope>
    <source>
        <strain evidence="1 3">8244</strain>
    </source>
</reference>
<dbReference type="Proteomes" id="UP000029278">
    <property type="component" value="Unassembled WGS sequence"/>
</dbReference>
<dbReference type="STRING" id="44252.DJ90_3207"/>
<comment type="caution">
    <text evidence="1">The sequence shown here is derived from an EMBL/GenBank/DDBJ whole genome shotgun (WGS) entry which is preliminary data.</text>
</comment>
<gene>
    <name evidence="1" type="ORF">DJ90_3207</name>
    <name evidence="2" type="ORF">GNQ08_16295</name>
</gene>
<dbReference type="HOGENOM" id="CLU_045083_0_0_9"/>
<evidence type="ECO:0000313" key="2">
    <source>
        <dbReference type="EMBL" id="MUG23953.1"/>
    </source>
</evidence>
<evidence type="ECO:0000313" key="4">
    <source>
        <dbReference type="Proteomes" id="UP000442469"/>
    </source>
</evidence>
<reference evidence="2 4" key="2">
    <citation type="submission" date="2019-11" db="EMBL/GenBank/DDBJ databases">
        <title>Draft genome sequences of five Paenibacillus species of dairy origin.</title>
        <authorList>
            <person name="Olajide A.M."/>
            <person name="Chen S."/>
            <person name="Lapointe G."/>
        </authorList>
    </citation>
    <scope>NUCLEOTIDE SEQUENCE [LARGE SCALE GENOMIC DNA]</scope>
    <source>
        <strain evidence="2 4">3CT49</strain>
    </source>
</reference>
<dbReference type="EMBL" id="JMQA01000022">
    <property type="protein sequence ID" value="KFN09560.1"/>
    <property type="molecule type" value="Genomic_DNA"/>
</dbReference>
<evidence type="ECO:0000313" key="3">
    <source>
        <dbReference type="Proteomes" id="UP000029278"/>
    </source>
</evidence>
<dbReference type="OrthoDB" id="2369695at2"/>
<dbReference type="RefSeq" id="WP_036621964.1">
    <property type="nucleotide sequence ID" value="NZ_BGML01000006.1"/>
</dbReference>
<organism evidence="1 3">
    <name type="scientific">Paenibacillus macerans</name>
    <name type="common">Bacillus macerans</name>
    <dbReference type="NCBI Taxonomy" id="44252"/>
    <lineage>
        <taxon>Bacteria</taxon>
        <taxon>Bacillati</taxon>
        <taxon>Bacillota</taxon>
        <taxon>Bacilli</taxon>
        <taxon>Bacillales</taxon>
        <taxon>Paenibacillaceae</taxon>
        <taxon>Paenibacillus</taxon>
    </lineage>
</organism>
<protein>
    <submittedName>
        <fullName evidence="1">Uncharacterized protein</fullName>
    </submittedName>
</protein>
<accession>A0A090ZH62</accession>
<name>A0A090ZH62_PAEMA</name>
<keyword evidence="3" id="KW-1185">Reference proteome</keyword>